<proteinExistence type="predicted"/>
<reference evidence="1" key="1">
    <citation type="journal article" date="2021" name="bioRxiv">
        <title>Whole Genome Assembly and Annotation of Northern Wild Rice, Zizania palustris L., Supports a Whole Genome Duplication in the Zizania Genus.</title>
        <authorList>
            <person name="Haas M."/>
            <person name="Kono T."/>
            <person name="Macchietto M."/>
            <person name="Millas R."/>
            <person name="McGilp L."/>
            <person name="Shao M."/>
            <person name="Duquette J."/>
            <person name="Hirsch C.N."/>
            <person name="Kimball J."/>
        </authorList>
    </citation>
    <scope>NUCLEOTIDE SEQUENCE</scope>
    <source>
        <tissue evidence="1">Fresh leaf tissue</tissue>
    </source>
</reference>
<sequence>MMTQACLQRRVVAAGGGGCEGDAGERASGVEHGKVCVLSIDGGGRAADGLLAGAALVRLEASAAARRG</sequence>
<evidence type="ECO:0000313" key="1">
    <source>
        <dbReference type="EMBL" id="KAG8098423.1"/>
    </source>
</evidence>
<evidence type="ECO:0000313" key="2">
    <source>
        <dbReference type="Proteomes" id="UP000729402"/>
    </source>
</evidence>
<accession>A0A8J5WWD0</accession>
<protein>
    <submittedName>
        <fullName evidence="1">Uncharacterized protein</fullName>
    </submittedName>
</protein>
<dbReference type="Proteomes" id="UP000729402">
    <property type="component" value="Unassembled WGS sequence"/>
</dbReference>
<name>A0A8J5WWD0_ZIZPA</name>
<gene>
    <name evidence="1" type="ORF">GUJ93_ZPchr0013g34484</name>
</gene>
<organism evidence="1 2">
    <name type="scientific">Zizania palustris</name>
    <name type="common">Northern wild rice</name>
    <dbReference type="NCBI Taxonomy" id="103762"/>
    <lineage>
        <taxon>Eukaryota</taxon>
        <taxon>Viridiplantae</taxon>
        <taxon>Streptophyta</taxon>
        <taxon>Embryophyta</taxon>
        <taxon>Tracheophyta</taxon>
        <taxon>Spermatophyta</taxon>
        <taxon>Magnoliopsida</taxon>
        <taxon>Liliopsida</taxon>
        <taxon>Poales</taxon>
        <taxon>Poaceae</taxon>
        <taxon>BOP clade</taxon>
        <taxon>Oryzoideae</taxon>
        <taxon>Oryzeae</taxon>
        <taxon>Zizaniinae</taxon>
        <taxon>Zizania</taxon>
    </lineage>
</organism>
<dbReference type="EMBL" id="JAAALK010000079">
    <property type="protein sequence ID" value="KAG8098423.1"/>
    <property type="molecule type" value="Genomic_DNA"/>
</dbReference>
<reference evidence="1" key="2">
    <citation type="submission" date="2021-02" db="EMBL/GenBank/DDBJ databases">
        <authorList>
            <person name="Kimball J.A."/>
            <person name="Haas M.W."/>
            <person name="Macchietto M."/>
            <person name="Kono T."/>
            <person name="Duquette J."/>
            <person name="Shao M."/>
        </authorList>
    </citation>
    <scope>NUCLEOTIDE SEQUENCE</scope>
    <source>
        <tissue evidence="1">Fresh leaf tissue</tissue>
    </source>
</reference>
<dbReference type="AlphaFoldDB" id="A0A8J5WWD0"/>
<comment type="caution">
    <text evidence="1">The sequence shown here is derived from an EMBL/GenBank/DDBJ whole genome shotgun (WGS) entry which is preliminary data.</text>
</comment>
<keyword evidence="2" id="KW-1185">Reference proteome</keyword>